<dbReference type="EnsemblBacteria" id="ABC21710">
    <property type="protein sequence ID" value="ABC21710"/>
    <property type="gene ID" value="Rru_A0909"/>
</dbReference>
<evidence type="ECO:0000256" key="1">
    <source>
        <dbReference type="ARBA" id="ARBA00001947"/>
    </source>
</evidence>
<dbReference type="STRING" id="269796.Rru_A0909"/>
<keyword evidence="11" id="KW-1283">Bacterial microcompartment</keyword>
<evidence type="ECO:0000256" key="14">
    <source>
        <dbReference type="ARBA" id="ARBA00033077"/>
    </source>
</evidence>
<keyword evidence="6" id="KW-0808">Transferase</keyword>
<evidence type="ECO:0000256" key="6">
    <source>
        <dbReference type="ARBA" id="ARBA00022679"/>
    </source>
</evidence>
<evidence type="ECO:0000256" key="10">
    <source>
        <dbReference type="ARBA" id="ARBA00024322"/>
    </source>
</evidence>
<dbReference type="EC" id="2.3.1.222" evidence="4"/>
<dbReference type="Pfam" id="PF06130">
    <property type="entry name" value="PTAC"/>
    <property type="match status" value="1"/>
</dbReference>
<dbReference type="AlphaFoldDB" id="Q2RVY5"/>
<keyword evidence="7" id="KW-0479">Metal-binding</keyword>
<evidence type="ECO:0000256" key="8">
    <source>
        <dbReference type="ARBA" id="ARBA00022833"/>
    </source>
</evidence>
<evidence type="ECO:0000256" key="9">
    <source>
        <dbReference type="ARBA" id="ARBA00023315"/>
    </source>
</evidence>
<dbReference type="InterPro" id="IPR008300">
    <property type="entry name" value="PTAC"/>
</dbReference>
<evidence type="ECO:0000256" key="7">
    <source>
        <dbReference type="ARBA" id="ARBA00022723"/>
    </source>
</evidence>
<proteinExistence type="inferred from homology"/>
<comment type="subcellular location">
    <subcellularLocation>
        <location evidence="10">Bacterial microcompartment</location>
    </subcellularLocation>
</comment>
<organism evidence="15 16">
    <name type="scientific">Rhodospirillum rubrum (strain ATCC 11170 / ATH 1.1.1 / DSM 467 / LMG 4362 / NCIMB 8255 / S1)</name>
    <dbReference type="NCBI Taxonomy" id="269796"/>
    <lineage>
        <taxon>Bacteria</taxon>
        <taxon>Pseudomonadati</taxon>
        <taxon>Pseudomonadota</taxon>
        <taxon>Alphaproteobacteria</taxon>
        <taxon>Rhodospirillales</taxon>
        <taxon>Rhodospirillaceae</taxon>
        <taxon>Rhodospirillum</taxon>
    </lineage>
</organism>
<dbReference type="GO" id="GO:0051144">
    <property type="term" value="P:1,2-propanediol catabolic process"/>
    <property type="evidence" value="ECO:0007669"/>
    <property type="project" value="UniProtKB-UniPathway"/>
</dbReference>
<evidence type="ECO:0000313" key="15">
    <source>
        <dbReference type="EMBL" id="ABC21710.1"/>
    </source>
</evidence>
<keyword evidence="16" id="KW-1185">Reference proteome</keyword>
<evidence type="ECO:0000256" key="3">
    <source>
        <dbReference type="ARBA" id="ARBA00007342"/>
    </source>
</evidence>
<dbReference type="PhylomeDB" id="Q2RVY5"/>
<evidence type="ECO:0000256" key="2">
    <source>
        <dbReference type="ARBA" id="ARBA00004836"/>
    </source>
</evidence>
<evidence type="ECO:0000256" key="5">
    <source>
        <dbReference type="ARBA" id="ARBA00020837"/>
    </source>
</evidence>
<reference evidence="15 16" key="1">
    <citation type="journal article" date="2011" name="Stand. Genomic Sci.">
        <title>Complete genome sequence of Rhodospirillum rubrum type strain (S1).</title>
        <authorList>
            <person name="Munk A.C."/>
            <person name="Copeland A."/>
            <person name="Lucas S."/>
            <person name="Lapidus A."/>
            <person name="Del Rio T.G."/>
            <person name="Barry K."/>
            <person name="Detter J.C."/>
            <person name="Hammon N."/>
            <person name="Israni S."/>
            <person name="Pitluck S."/>
            <person name="Brettin T."/>
            <person name="Bruce D."/>
            <person name="Han C."/>
            <person name="Tapia R."/>
            <person name="Gilna P."/>
            <person name="Schmutz J."/>
            <person name="Larimer F."/>
            <person name="Land M."/>
            <person name="Kyrpides N.C."/>
            <person name="Mavromatis K."/>
            <person name="Richardson P."/>
            <person name="Rohde M."/>
            <person name="Goker M."/>
            <person name="Klenk H.P."/>
            <person name="Zhang Y."/>
            <person name="Roberts G.P."/>
            <person name="Reslewic S."/>
            <person name="Schwartz D.C."/>
        </authorList>
    </citation>
    <scope>NUCLEOTIDE SEQUENCE [LARGE SCALE GENOMIC DNA]</scope>
    <source>
        <strain evidence="16">ATCC 11170 / ATH 1.1.1 / DSM 467 / LMG 4362 / NCIMB 8255 / S1</strain>
    </source>
</reference>
<comment type="pathway">
    <text evidence="2">Polyol metabolism; 1,2-propanediol degradation.</text>
</comment>
<keyword evidence="9" id="KW-0012">Acyltransferase</keyword>
<keyword evidence="8" id="KW-0862">Zinc</keyword>
<comment type="similarity">
    <text evidence="3">Belongs to the PduL family.</text>
</comment>
<dbReference type="PANTHER" id="PTHR39453">
    <property type="entry name" value="PHOSPHATE PROPANOYLTRANSFERASE"/>
    <property type="match status" value="1"/>
</dbReference>
<comment type="cofactor">
    <cofactor evidence="1">
        <name>Zn(2+)</name>
        <dbReference type="ChEBI" id="CHEBI:29105"/>
    </cofactor>
</comment>
<dbReference type="GO" id="GO:0031469">
    <property type="term" value="C:bacterial microcompartment"/>
    <property type="evidence" value="ECO:0007669"/>
    <property type="project" value="UniProtKB-SubCell"/>
</dbReference>
<protein>
    <recommendedName>
        <fullName evidence="5">Phosphate propanoyltransferase</fullName>
        <ecNumber evidence="4">2.3.1.222</ecNumber>
    </recommendedName>
    <alternativeName>
        <fullName evidence="13">Phosphate acyltransferase PduL</fullName>
    </alternativeName>
    <alternativeName>
        <fullName evidence="12">Phosphotransacylase PduL</fullName>
    </alternativeName>
    <alternativeName>
        <fullName evidence="14">Propanediol utilization protein PduL</fullName>
    </alternativeName>
</protein>
<gene>
    <name evidence="15" type="ordered locus">Rru_A0909</name>
</gene>
<dbReference type="KEGG" id="rru:Rru_A0909"/>
<accession>Q2RVY5</accession>
<dbReference type="PATRIC" id="fig|269796.9.peg.965"/>
<dbReference type="Proteomes" id="UP000001929">
    <property type="component" value="Chromosome"/>
</dbReference>
<dbReference type="eggNOG" id="COG4869">
    <property type="taxonomic scope" value="Bacteria"/>
</dbReference>
<dbReference type="UniPathway" id="UPA00621"/>
<dbReference type="NCBIfam" id="NF011652">
    <property type="entry name" value="PRK15070.1"/>
    <property type="match status" value="1"/>
</dbReference>
<dbReference type="GO" id="GO:0016747">
    <property type="term" value="F:acyltransferase activity, transferring groups other than amino-acyl groups"/>
    <property type="evidence" value="ECO:0007669"/>
    <property type="project" value="InterPro"/>
</dbReference>
<dbReference type="GO" id="GO:0046872">
    <property type="term" value="F:metal ion binding"/>
    <property type="evidence" value="ECO:0007669"/>
    <property type="project" value="UniProtKB-KW"/>
</dbReference>
<dbReference type="EMBL" id="CP000230">
    <property type="protein sequence ID" value="ABC21710.1"/>
    <property type="molecule type" value="Genomic_DNA"/>
</dbReference>
<evidence type="ECO:0000256" key="11">
    <source>
        <dbReference type="ARBA" id="ARBA00024446"/>
    </source>
</evidence>
<evidence type="ECO:0000313" key="16">
    <source>
        <dbReference type="Proteomes" id="UP000001929"/>
    </source>
</evidence>
<dbReference type="HOGENOM" id="CLU_080676_1_0_5"/>
<name>Q2RVY5_RHORT</name>
<dbReference type="PANTHER" id="PTHR39453:SF1">
    <property type="entry name" value="PHOSPHATE PROPANOYLTRANSFERASE"/>
    <property type="match status" value="1"/>
</dbReference>
<evidence type="ECO:0000256" key="13">
    <source>
        <dbReference type="ARBA" id="ARBA00030939"/>
    </source>
</evidence>
<evidence type="ECO:0000256" key="4">
    <source>
        <dbReference type="ARBA" id="ARBA00012206"/>
    </source>
</evidence>
<evidence type="ECO:0000256" key="12">
    <source>
        <dbReference type="ARBA" id="ARBA00030044"/>
    </source>
</evidence>
<sequence>MELKHDTIERIIREALAQMSAQGIAGAGLSVEAPASNMSVEAPASGKPPQRDPFLVSIGVSNRHIHLSRTDMDALFGPGSQLTRKKAMKQPGQFAAEETVTLKGRKGSLTKVRVLGPLRKETQIEVSVADGFTLGITPPLRMSGHLDDTPGVEIIGPQGSVTRDRGVIVALRHIHMPPETAASLGLRNGEEVDVEVGGERGGVLRKVVVRAAEASAYEMHIDVEEANALCLKNDDLVRIRKI</sequence>
<dbReference type="RefSeq" id="WP_011388664.1">
    <property type="nucleotide sequence ID" value="NC_007643.1"/>
</dbReference>